<feature type="compositionally biased region" description="Polar residues" evidence="1">
    <location>
        <begin position="1826"/>
        <end position="1846"/>
    </location>
</feature>
<dbReference type="InterPro" id="IPR032040">
    <property type="entry name" value="ELYS-bb"/>
</dbReference>
<feature type="region of interest" description="Disordered" evidence="1">
    <location>
        <begin position="1721"/>
        <end position="1741"/>
    </location>
</feature>
<dbReference type="PANTHER" id="PTHR21583">
    <property type="entry name" value="ELYS PROTEIN"/>
    <property type="match status" value="1"/>
</dbReference>
<sequence length="1908" mass="212499">LLLLTMQPVHLETVGCFSHYLTAGPHSSSAQLVFSSHGNAICLFTVRRLDCYLGRPRWSKVFSWSPDGNRLLNSVLLPNTSAHWLIAKVLLPPTRHADVGKPCPIALCVLLVNETQDCSLVCYFPDVQDCGQNGRVISTHGLLSACEWIYPLDDYEVTTASPELGTILAESMDLSHCEPKRIPTLNSVVPSFSGCLAVGFRQGFVGLLDLCLDWSPTNAESAPPEAAVAMEKSQLLQVASTGQRVSLFDECTLEHTLVYLDSSVVRWNMFHYKSANGKSILSLDSVLDCSELTGLCLFLSKRRALSSLANGLSPQCTYCGVGCYVRMPLHLPFFSAPFISVRIATVHPIIYFPPVFLHAFLSLPPATVYVSALHYIPNSQTLVVGFSFGGWQLWSLRSLHLEFSLRHLSIMTPVTCVAFQEPSDDPRYCCYLWIGWQSKSAPEDASSFGSAPFGHVTSHAHAKLYHLTYLHRYEEPNNASGDSTYRYQELVGLSERLSVPLALSDPNSGPLLDQLLSIEPVRAVQPSQLYTNHLATLIWRLGPELIRVGLFDLDRWYHAQLPTCIRSDNSFFAVFDASLPRENIKTLNGHLISSSLTSFWSRIASRDRQFAALYEVSDPENVHTRISHHSLYSASVSNPVPEVCLRPSALSFEFFLGWAPTDEHRSDLGGIVLLRFASRQEACLLSLSNYYTLTDDKKGNNVSKSSTVSSRRFDITDWLSEAWVTGLLESPGLDLLDEEDLERLLQFAQDTANLRSKQSTGEQEAECVGFRLAFGEDLDATVIHELDDLLPDLVESEMSDLTRPSKRMKTLSSHSDANTDKLKPRLSRVVLNPAWVLLANCLLEHSHLPALKCLDQIAHGAGASSPCNPEFLCIWLWLRFRRLKYRFDRLTSPLFDATAVQSTGSFSVSTHVDAQELGALLYQFHLTLYFSWIKTQVQQLTVLGRHWFERDHPSAGSHNIRPSCCNAIETFASYARLVAFLCRLGLLPQAHETQSDLDPGEWLPYSSNINSLLLPYHAGLFDQVIWQMRFREDSALDNDEQHFDEEGRCKLVLANALLHASLSNPSNSDRHDRTDNWSIWCEQEEAVTGHRKSPSYPPRRLQSLCALWQLPSSPDSYRARLGLLGFLLCDATAVAAFARKNTSSAVHDPPAANPHMLAVKLCRHVLLLLTKEFPTIRPLLPSLFLLWLLDRGFFKESLMPQLRTYVTTATVGSHSHLPGRLVTLFPNQHELVGNYLKSCNQADVWSHLKQWFQLDSPTNTGRKQSTCSSALRKDLTDDFRATGAPFLSLSKLRRSMLRLETFRTDDDVDSDLFDKAQTMARDAFIRLAEACRRAGRLGDLMNLDLSPTEARILFDHYKKTGQYVVLFHCLLARKQYKSALQLYTEYRRLKQNNPESHSNELDILSKLLTDALPEHHEDPAEFVDGVCERLPETLTCTFPDEEAELKAPFIGIAYRRDSAVPCPLTISKREQTWRPTRKRNFSALGPHNDAVETDTLDATAITSGQQGVRQQKASQLLDTSNKISSEFWETFQELESLHRSCNLTSDYATLNSFLNDSTAVSSRPSDWMSEKTSKDNKTDRLFKCIYTPPPNRLKDHRETLDDQLTRSSTSRRRLSTRSSFRAKEIRTPISILKSPGSKSSIIANRPDSVAIPVWSPSKAGDTSVDSHALNATLDEDADVTLNLSTIRPSSTSLSATPIVHPVSKVSRTTATTTTTIFTFSAPQRSPTASPNPPPSPQLCSEPEFQFAMPMTPLVSTGACDSDDVPSQRNSDSPPVLPAKLESVSCDPDDEMELTATWSATEKTVVRESSAICSECVSTAEADHKPSSTLPSEGILSKTSLRSSGSDASGALHVEILKDEPGQSGNDSMDLDDTASVVSSTGGSSFSSETPRRSGRRVRAPKRYDPSKF</sequence>
<proteinExistence type="predicted"/>
<evidence type="ECO:0000259" key="2">
    <source>
        <dbReference type="Pfam" id="PF16687"/>
    </source>
</evidence>
<evidence type="ECO:0000313" key="4">
    <source>
        <dbReference type="Proteomes" id="UP000324629"/>
    </source>
</evidence>
<reference evidence="3 4" key="1">
    <citation type="journal article" date="2019" name="Gigascience">
        <title>Whole-genome sequence of the oriental lung fluke Paragonimus westermani.</title>
        <authorList>
            <person name="Oey H."/>
            <person name="Zakrzewski M."/>
            <person name="Narain K."/>
            <person name="Devi K.R."/>
            <person name="Agatsuma T."/>
            <person name="Nawaratna S."/>
            <person name="Gobert G.N."/>
            <person name="Jones M.K."/>
            <person name="Ragan M.A."/>
            <person name="McManus D.P."/>
            <person name="Krause L."/>
        </authorList>
    </citation>
    <scope>NUCLEOTIDE SEQUENCE [LARGE SCALE GENOMIC DNA]</scope>
    <source>
        <strain evidence="3 4">IND2009</strain>
    </source>
</reference>
<accession>A0A5J4NJX8</accession>
<dbReference type="Pfam" id="PF16687">
    <property type="entry name" value="ELYS-bb"/>
    <property type="match status" value="1"/>
</dbReference>
<evidence type="ECO:0000256" key="1">
    <source>
        <dbReference type="SAM" id="MobiDB-lite"/>
    </source>
</evidence>
<feature type="compositionally biased region" description="Basic and acidic residues" evidence="1">
    <location>
        <begin position="1592"/>
        <end position="1604"/>
    </location>
</feature>
<feature type="compositionally biased region" description="Low complexity" evidence="1">
    <location>
        <begin position="1875"/>
        <end position="1887"/>
    </location>
</feature>
<gene>
    <name evidence="3" type="ORF">DEA37_0003626</name>
</gene>
<comment type="caution">
    <text evidence="3">The sequence shown here is derived from an EMBL/GenBank/DDBJ whole genome shotgun (WGS) entry which is preliminary data.</text>
</comment>
<organism evidence="3 4">
    <name type="scientific">Paragonimus westermani</name>
    <dbReference type="NCBI Taxonomy" id="34504"/>
    <lineage>
        <taxon>Eukaryota</taxon>
        <taxon>Metazoa</taxon>
        <taxon>Spiralia</taxon>
        <taxon>Lophotrochozoa</taxon>
        <taxon>Platyhelminthes</taxon>
        <taxon>Trematoda</taxon>
        <taxon>Digenea</taxon>
        <taxon>Plagiorchiida</taxon>
        <taxon>Troglotremata</taxon>
        <taxon>Troglotrematidae</taxon>
        <taxon>Paragonimus</taxon>
    </lineage>
</organism>
<feature type="region of interest" description="Disordered" evidence="1">
    <location>
        <begin position="1754"/>
        <end position="1780"/>
    </location>
</feature>
<evidence type="ECO:0000313" key="3">
    <source>
        <dbReference type="EMBL" id="KAA3675857.1"/>
    </source>
</evidence>
<dbReference type="InterPro" id="IPR052620">
    <property type="entry name" value="ELYS/MEL-28_NucAsmblyFactor"/>
</dbReference>
<dbReference type="Proteomes" id="UP000324629">
    <property type="component" value="Unassembled WGS sequence"/>
</dbReference>
<dbReference type="InterPro" id="IPR036322">
    <property type="entry name" value="WD40_repeat_dom_sf"/>
</dbReference>
<feature type="non-terminal residue" evidence="3">
    <location>
        <position position="1"/>
    </location>
</feature>
<feature type="domain" description="ELYS beta-propeller" evidence="2">
    <location>
        <begin position="364"/>
        <end position="438"/>
    </location>
</feature>
<dbReference type="EMBL" id="QNGE01002278">
    <property type="protein sequence ID" value="KAA3675857.1"/>
    <property type="molecule type" value="Genomic_DNA"/>
</dbReference>
<protein>
    <recommendedName>
        <fullName evidence="2">ELYS beta-propeller domain-containing protein</fullName>
    </recommendedName>
</protein>
<dbReference type="PANTHER" id="PTHR21583:SF8">
    <property type="entry name" value="PROTEIN ELYS"/>
    <property type="match status" value="1"/>
</dbReference>
<feature type="region of interest" description="Disordered" evidence="1">
    <location>
        <begin position="1820"/>
        <end position="1908"/>
    </location>
</feature>
<dbReference type="SUPFAM" id="SSF50978">
    <property type="entry name" value="WD40 repeat-like"/>
    <property type="match status" value="1"/>
</dbReference>
<name>A0A5J4NJX8_9TREM</name>
<keyword evidence="4" id="KW-1185">Reference proteome</keyword>
<feature type="region of interest" description="Disordered" evidence="1">
    <location>
        <begin position="1586"/>
        <end position="1618"/>
    </location>
</feature>